<reference evidence="3" key="2">
    <citation type="submission" date="2012-11" db="EMBL/GenBank/DDBJ databases">
        <authorList>
            <person name="Kuo A."/>
            <person name="Curtis B.A."/>
            <person name="Tanifuji G."/>
            <person name="Burki F."/>
            <person name="Gruber A."/>
            <person name="Irimia M."/>
            <person name="Maruyama S."/>
            <person name="Arias M.C."/>
            <person name="Ball S.G."/>
            <person name="Gile G.H."/>
            <person name="Hirakawa Y."/>
            <person name="Hopkins J.F."/>
            <person name="Rensing S.A."/>
            <person name="Schmutz J."/>
            <person name="Symeonidi A."/>
            <person name="Elias M."/>
            <person name="Eveleigh R.J."/>
            <person name="Herman E.K."/>
            <person name="Klute M.J."/>
            <person name="Nakayama T."/>
            <person name="Obornik M."/>
            <person name="Reyes-Prieto A."/>
            <person name="Armbrust E.V."/>
            <person name="Aves S.J."/>
            <person name="Beiko R.G."/>
            <person name="Coutinho P."/>
            <person name="Dacks J.B."/>
            <person name="Durnford D.G."/>
            <person name="Fast N.M."/>
            <person name="Green B.R."/>
            <person name="Grisdale C."/>
            <person name="Hempe F."/>
            <person name="Henrissat B."/>
            <person name="Hoppner M.P."/>
            <person name="Ishida K.-I."/>
            <person name="Kim E."/>
            <person name="Koreny L."/>
            <person name="Kroth P.G."/>
            <person name="Liu Y."/>
            <person name="Malik S.-B."/>
            <person name="Maier U.G."/>
            <person name="McRose D."/>
            <person name="Mock T."/>
            <person name="Neilson J.A."/>
            <person name="Onodera N.T."/>
            <person name="Poole A.M."/>
            <person name="Pritham E.J."/>
            <person name="Richards T.A."/>
            <person name="Rocap G."/>
            <person name="Roy S.W."/>
            <person name="Sarai C."/>
            <person name="Schaack S."/>
            <person name="Shirato S."/>
            <person name="Slamovits C.H."/>
            <person name="Spencer D.F."/>
            <person name="Suzuki S."/>
            <person name="Worden A.Z."/>
            <person name="Zauner S."/>
            <person name="Barry K."/>
            <person name="Bell C."/>
            <person name="Bharti A.K."/>
            <person name="Crow J.A."/>
            <person name="Grimwood J."/>
            <person name="Kramer R."/>
            <person name="Lindquist E."/>
            <person name="Lucas S."/>
            <person name="Salamov A."/>
            <person name="McFadden G.I."/>
            <person name="Lane C.E."/>
            <person name="Keeling P.J."/>
            <person name="Gray M.W."/>
            <person name="Grigoriev I.V."/>
            <person name="Archibald J.M."/>
        </authorList>
    </citation>
    <scope>NUCLEOTIDE SEQUENCE</scope>
    <source>
        <strain evidence="3">CCMP2712</strain>
    </source>
</reference>
<evidence type="ECO:0000313" key="2">
    <source>
        <dbReference type="EnsemblProtists" id="EKX50627"/>
    </source>
</evidence>
<dbReference type="AlphaFoldDB" id="L1JQ84"/>
<proteinExistence type="predicted"/>
<evidence type="ECO:0000313" key="1">
    <source>
        <dbReference type="EMBL" id="EKX50627.1"/>
    </source>
</evidence>
<dbReference type="GeneID" id="17307278"/>
<gene>
    <name evidence="1" type="ORF">GUITHDRAFT_151202</name>
</gene>
<name>L1JQ84_GUITC</name>
<dbReference type="EnsemblProtists" id="EKX50627">
    <property type="protein sequence ID" value="EKX50627"/>
    <property type="gene ID" value="GUITHDRAFT_151202"/>
</dbReference>
<reference evidence="1 3" key="1">
    <citation type="journal article" date="2012" name="Nature">
        <title>Algal genomes reveal evolutionary mosaicism and the fate of nucleomorphs.</title>
        <authorList>
            <consortium name="DOE Joint Genome Institute"/>
            <person name="Curtis B.A."/>
            <person name="Tanifuji G."/>
            <person name="Burki F."/>
            <person name="Gruber A."/>
            <person name="Irimia M."/>
            <person name="Maruyama S."/>
            <person name="Arias M.C."/>
            <person name="Ball S.G."/>
            <person name="Gile G.H."/>
            <person name="Hirakawa Y."/>
            <person name="Hopkins J.F."/>
            <person name="Kuo A."/>
            <person name="Rensing S.A."/>
            <person name="Schmutz J."/>
            <person name="Symeonidi A."/>
            <person name="Elias M."/>
            <person name="Eveleigh R.J."/>
            <person name="Herman E.K."/>
            <person name="Klute M.J."/>
            <person name="Nakayama T."/>
            <person name="Obornik M."/>
            <person name="Reyes-Prieto A."/>
            <person name="Armbrust E.V."/>
            <person name="Aves S.J."/>
            <person name="Beiko R.G."/>
            <person name="Coutinho P."/>
            <person name="Dacks J.B."/>
            <person name="Durnford D.G."/>
            <person name="Fast N.M."/>
            <person name="Green B.R."/>
            <person name="Grisdale C.J."/>
            <person name="Hempel F."/>
            <person name="Henrissat B."/>
            <person name="Hoppner M.P."/>
            <person name="Ishida K."/>
            <person name="Kim E."/>
            <person name="Koreny L."/>
            <person name="Kroth P.G."/>
            <person name="Liu Y."/>
            <person name="Malik S.B."/>
            <person name="Maier U.G."/>
            <person name="McRose D."/>
            <person name="Mock T."/>
            <person name="Neilson J.A."/>
            <person name="Onodera N.T."/>
            <person name="Poole A.M."/>
            <person name="Pritham E.J."/>
            <person name="Richards T.A."/>
            <person name="Rocap G."/>
            <person name="Roy S.W."/>
            <person name="Sarai C."/>
            <person name="Schaack S."/>
            <person name="Shirato S."/>
            <person name="Slamovits C.H."/>
            <person name="Spencer D.F."/>
            <person name="Suzuki S."/>
            <person name="Worden A.Z."/>
            <person name="Zauner S."/>
            <person name="Barry K."/>
            <person name="Bell C."/>
            <person name="Bharti A.K."/>
            <person name="Crow J.A."/>
            <person name="Grimwood J."/>
            <person name="Kramer R."/>
            <person name="Lindquist E."/>
            <person name="Lucas S."/>
            <person name="Salamov A."/>
            <person name="McFadden G.I."/>
            <person name="Lane C.E."/>
            <person name="Keeling P.J."/>
            <person name="Gray M.W."/>
            <person name="Grigoriev I.V."/>
            <person name="Archibald J.M."/>
        </authorList>
    </citation>
    <scope>NUCLEOTIDE SEQUENCE</scope>
    <source>
        <strain evidence="1 3">CCMP2712</strain>
    </source>
</reference>
<dbReference type="KEGG" id="gtt:GUITHDRAFT_151202"/>
<dbReference type="RefSeq" id="XP_005837607.1">
    <property type="nucleotide sequence ID" value="XM_005837550.1"/>
</dbReference>
<keyword evidence="3" id="KW-1185">Reference proteome</keyword>
<evidence type="ECO:0000313" key="3">
    <source>
        <dbReference type="Proteomes" id="UP000011087"/>
    </source>
</evidence>
<reference evidence="2" key="3">
    <citation type="submission" date="2015-06" db="UniProtKB">
        <authorList>
            <consortium name="EnsemblProtists"/>
        </authorList>
    </citation>
    <scope>IDENTIFICATION</scope>
</reference>
<dbReference type="PaxDb" id="55529-EKX50627"/>
<accession>L1JQ84</accession>
<dbReference type="HOGENOM" id="CLU_2255315_0_0_1"/>
<dbReference type="Proteomes" id="UP000011087">
    <property type="component" value="Unassembled WGS sequence"/>
</dbReference>
<protein>
    <submittedName>
        <fullName evidence="1 2">Uncharacterized protein</fullName>
    </submittedName>
</protein>
<sequence>MHTAHSSPSSTSVLGTVPGNLRCWGSEIGWGSVGGCRGGRLTGRLIALRGGPRKSLHSLLMLSKSNWLRMNCSEIALLDGLGASRLTSSKFLCRKRLEDEDLRR</sequence>
<organism evidence="1">
    <name type="scientific">Guillardia theta (strain CCMP2712)</name>
    <name type="common">Cryptophyte</name>
    <dbReference type="NCBI Taxonomy" id="905079"/>
    <lineage>
        <taxon>Eukaryota</taxon>
        <taxon>Cryptophyceae</taxon>
        <taxon>Pyrenomonadales</taxon>
        <taxon>Geminigeraceae</taxon>
        <taxon>Guillardia</taxon>
    </lineage>
</organism>
<dbReference type="EMBL" id="JH992978">
    <property type="protein sequence ID" value="EKX50627.1"/>
    <property type="molecule type" value="Genomic_DNA"/>
</dbReference>